<accession>A0AB39LWA6</accession>
<dbReference type="InterPro" id="IPR000515">
    <property type="entry name" value="MetI-like"/>
</dbReference>
<organism evidence="9">
    <name type="scientific">Streptomyces sp. R02</name>
    <dbReference type="NCBI Taxonomy" id="3238623"/>
    <lineage>
        <taxon>Bacteria</taxon>
        <taxon>Bacillati</taxon>
        <taxon>Actinomycetota</taxon>
        <taxon>Actinomycetes</taxon>
        <taxon>Kitasatosporales</taxon>
        <taxon>Streptomycetaceae</taxon>
        <taxon>Streptomyces</taxon>
    </lineage>
</organism>
<feature type="transmembrane region" description="Helical" evidence="7">
    <location>
        <begin position="12"/>
        <end position="38"/>
    </location>
</feature>
<evidence type="ECO:0000256" key="6">
    <source>
        <dbReference type="ARBA" id="ARBA00023136"/>
    </source>
</evidence>
<geneLocation type="plasmid" evidence="9">
    <name>unnamed1</name>
</geneLocation>
<keyword evidence="4 7" id="KW-0812">Transmembrane</keyword>
<evidence type="ECO:0000256" key="2">
    <source>
        <dbReference type="ARBA" id="ARBA00022448"/>
    </source>
</evidence>
<feature type="transmembrane region" description="Helical" evidence="7">
    <location>
        <begin position="97"/>
        <end position="118"/>
    </location>
</feature>
<feature type="domain" description="ABC transmembrane type-1" evidence="8">
    <location>
        <begin position="62"/>
        <end position="255"/>
    </location>
</feature>
<evidence type="ECO:0000256" key="4">
    <source>
        <dbReference type="ARBA" id="ARBA00022692"/>
    </source>
</evidence>
<keyword evidence="2 7" id="KW-0813">Transport</keyword>
<gene>
    <name evidence="9" type="ORF">AB5J57_33985</name>
</gene>
<dbReference type="PANTHER" id="PTHR43744">
    <property type="entry name" value="ABC TRANSPORTER PERMEASE PROTEIN MG189-RELATED-RELATED"/>
    <property type="match status" value="1"/>
</dbReference>
<keyword evidence="3" id="KW-1003">Cell membrane</keyword>
<reference evidence="9" key="1">
    <citation type="submission" date="2024-07" db="EMBL/GenBank/DDBJ databases">
        <authorList>
            <person name="Yu S.T."/>
        </authorList>
    </citation>
    <scope>NUCLEOTIDE SEQUENCE</scope>
    <source>
        <strain evidence="9">R02</strain>
        <plasmid evidence="9">unnamed1</plasmid>
    </source>
</reference>
<evidence type="ECO:0000256" key="3">
    <source>
        <dbReference type="ARBA" id="ARBA00022475"/>
    </source>
</evidence>
<keyword evidence="5 7" id="KW-1133">Transmembrane helix</keyword>
<dbReference type="RefSeq" id="WP_369153624.1">
    <property type="nucleotide sequence ID" value="NZ_CP163430.1"/>
</dbReference>
<evidence type="ECO:0000256" key="1">
    <source>
        <dbReference type="ARBA" id="ARBA00004651"/>
    </source>
</evidence>
<comment type="similarity">
    <text evidence="7">Belongs to the binding-protein-dependent transport system permease family.</text>
</comment>
<dbReference type="PROSITE" id="PS50928">
    <property type="entry name" value="ABC_TM1"/>
    <property type="match status" value="1"/>
</dbReference>
<dbReference type="EMBL" id="CP163430">
    <property type="protein sequence ID" value="XDP98515.1"/>
    <property type="molecule type" value="Genomic_DNA"/>
</dbReference>
<proteinExistence type="inferred from homology"/>
<evidence type="ECO:0000313" key="9">
    <source>
        <dbReference type="EMBL" id="XDP98515.1"/>
    </source>
</evidence>
<feature type="transmembrane region" description="Helical" evidence="7">
    <location>
        <begin position="174"/>
        <end position="199"/>
    </location>
</feature>
<dbReference type="Pfam" id="PF00528">
    <property type="entry name" value="BPD_transp_1"/>
    <property type="match status" value="1"/>
</dbReference>
<comment type="subcellular location">
    <subcellularLocation>
        <location evidence="1 7">Cell membrane</location>
        <topology evidence="1 7">Multi-pass membrane protein</topology>
    </subcellularLocation>
</comment>
<dbReference type="PANTHER" id="PTHR43744:SF12">
    <property type="entry name" value="ABC TRANSPORTER PERMEASE PROTEIN MG189-RELATED"/>
    <property type="match status" value="1"/>
</dbReference>
<dbReference type="GO" id="GO:0055085">
    <property type="term" value="P:transmembrane transport"/>
    <property type="evidence" value="ECO:0007669"/>
    <property type="project" value="InterPro"/>
</dbReference>
<name>A0AB39LWA6_9ACTN</name>
<feature type="transmembrane region" description="Helical" evidence="7">
    <location>
        <begin position="235"/>
        <end position="255"/>
    </location>
</feature>
<dbReference type="AlphaFoldDB" id="A0AB39LWA6"/>
<dbReference type="GO" id="GO:0005886">
    <property type="term" value="C:plasma membrane"/>
    <property type="evidence" value="ECO:0007669"/>
    <property type="project" value="UniProtKB-SubCell"/>
</dbReference>
<keyword evidence="6 7" id="KW-0472">Membrane</keyword>
<dbReference type="SUPFAM" id="SSF161098">
    <property type="entry name" value="MetI-like"/>
    <property type="match status" value="1"/>
</dbReference>
<evidence type="ECO:0000256" key="5">
    <source>
        <dbReference type="ARBA" id="ARBA00022989"/>
    </source>
</evidence>
<keyword evidence="9" id="KW-0614">Plasmid</keyword>
<feature type="transmembrane region" description="Helical" evidence="7">
    <location>
        <begin position="58"/>
        <end position="85"/>
    </location>
</feature>
<dbReference type="InterPro" id="IPR035906">
    <property type="entry name" value="MetI-like_sf"/>
</dbReference>
<sequence length="269" mass="28211">MRIARSESIATHALLVLASVVAVFPLASVIVSSLRGVAGSSGGLSFAGYSTAWTEGRFGSALLSSALVSVTVVVVTVVLAALAGYALATMRVPGAKVIVALLLVGLVLPYEVTVLPLYELLTGWRLIDTYWALILPQIALSVPLGVLWMRSFFASVPVELLEAARIDGTSRLQSLRLVVLPIAGPAITTLSTVLFLFTWNEFLLALILVPDNPSVQTVPLALSFFSGAARSSDPAVTAAAAVLVALPVLLAYVFLQRRLISGLTEGAVK</sequence>
<protein>
    <submittedName>
        <fullName evidence="9">Carbohydrate ABC transporter permease</fullName>
    </submittedName>
</protein>
<dbReference type="Gene3D" id="1.10.3720.10">
    <property type="entry name" value="MetI-like"/>
    <property type="match status" value="1"/>
</dbReference>
<evidence type="ECO:0000256" key="7">
    <source>
        <dbReference type="RuleBase" id="RU363032"/>
    </source>
</evidence>
<dbReference type="CDD" id="cd06261">
    <property type="entry name" value="TM_PBP2"/>
    <property type="match status" value="1"/>
</dbReference>
<evidence type="ECO:0000259" key="8">
    <source>
        <dbReference type="PROSITE" id="PS50928"/>
    </source>
</evidence>
<feature type="transmembrane region" description="Helical" evidence="7">
    <location>
        <begin position="130"/>
        <end position="153"/>
    </location>
</feature>